<reference evidence="1" key="1">
    <citation type="submission" date="2021-12" db="EMBL/GenBank/DDBJ databases">
        <title>Novel species in genus Dyadobacter.</title>
        <authorList>
            <person name="Ma C."/>
        </authorList>
    </citation>
    <scope>NUCLEOTIDE SEQUENCE</scope>
    <source>
        <strain evidence="1">LJ419</strain>
    </source>
</reference>
<dbReference type="RefSeq" id="WP_234606858.1">
    <property type="nucleotide sequence ID" value="NZ_CP094997.1"/>
</dbReference>
<comment type="caution">
    <text evidence="1">The sequence shown here is derived from an EMBL/GenBank/DDBJ whole genome shotgun (WGS) entry which is preliminary data.</text>
</comment>
<proteinExistence type="predicted"/>
<organism evidence="1 2">
    <name type="scientific">Dyadobacter chenwenxiniae</name>
    <dbReference type="NCBI Taxonomy" id="2906456"/>
    <lineage>
        <taxon>Bacteria</taxon>
        <taxon>Pseudomonadati</taxon>
        <taxon>Bacteroidota</taxon>
        <taxon>Cytophagia</taxon>
        <taxon>Cytophagales</taxon>
        <taxon>Spirosomataceae</taxon>
        <taxon>Dyadobacter</taxon>
    </lineage>
</organism>
<evidence type="ECO:0000313" key="1">
    <source>
        <dbReference type="EMBL" id="MCF0062825.1"/>
    </source>
</evidence>
<accession>A0A9X1PLY1</accession>
<dbReference type="Proteomes" id="UP001139000">
    <property type="component" value="Unassembled WGS sequence"/>
</dbReference>
<evidence type="ECO:0000313" key="2">
    <source>
        <dbReference type="Proteomes" id="UP001139000"/>
    </source>
</evidence>
<dbReference type="EMBL" id="JAJTTC010000003">
    <property type="protein sequence ID" value="MCF0062825.1"/>
    <property type="molecule type" value="Genomic_DNA"/>
</dbReference>
<keyword evidence="2" id="KW-1185">Reference proteome</keyword>
<dbReference type="AlphaFoldDB" id="A0A9X1PLY1"/>
<protein>
    <submittedName>
        <fullName evidence="1">Uncharacterized protein</fullName>
    </submittedName>
</protein>
<sequence length="47" mass="5236">MNSLVLNGTAVTLGQEQHLRDKVKIGTTVGWTIAIRAERTFILQINK</sequence>
<name>A0A9X1PLY1_9BACT</name>
<gene>
    <name evidence="1" type="ORF">LXM26_15060</name>
</gene>